<dbReference type="AlphaFoldDB" id="A0A392QPP6"/>
<comment type="caution">
    <text evidence="1">The sequence shown here is derived from an EMBL/GenBank/DDBJ whole genome shotgun (WGS) entry which is preliminary data.</text>
</comment>
<proteinExistence type="predicted"/>
<name>A0A392QPP6_9FABA</name>
<sequence>MRPLKKSIHWRSRYRSVVSSLMSCRESLDFVFATVMLKLYSLNLKDTYWSLQGNNTQGLLTQRQNIQSLPSASRVCFYKTCRQDSSEAFQRAYFSWILLCLRV</sequence>
<dbReference type="EMBL" id="LXQA010146089">
    <property type="protein sequence ID" value="MCI25245.1"/>
    <property type="molecule type" value="Genomic_DNA"/>
</dbReference>
<dbReference type="Proteomes" id="UP000265520">
    <property type="component" value="Unassembled WGS sequence"/>
</dbReference>
<protein>
    <submittedName>
        <fullName evidence="1">Uncharacterized protein</fullName>
    </submittedName>
</protein>
<evidence type="ECO:0000313" key="1">
    <source>
        <dbReference type="EMBL" id="MCI25245.1"/>
    </source>
</evidence>
<evidence type="ECO:0000313" key="2">
    <source>
        <dbReference type="Proteomes" id="UP000265520"/>
    </source>
</evidence>
<accession>A0A392QPP6</accession>
<reference evidence="1 2" key="1">
    <citation type="journal article" date="2018" name="Front. Plant Sci.">
        <title>Red Clover (Trifolium pratense) and Zigzag Clover (T. medium) - A Picture of Genomic Similarities and Differences.</title>
        <authorList>
            <person name="Dluhosova J."/>
            <person name="Istvanek J."/>
            <person name="Nedelnik J."/>
            <person name="Repkova J."/>
        </authorList>
    </citation>
    <scope>NUCLEOTIDE SEQUENCE [LARGE SCALE GENOMIC DNA]</scope>
    <source>
        <strain evidence="2">cv. 10/8</strain>
        <tissue evidence="1">Leaf</tissue>
    </source>
</reference>
<keyword evidence="2" id="KW-1185">Reference proteome</keyword>
<feature type="non-terminal residue" evidence="1">
    <location>
        <position position="103"/>
    </location>
</feature>
<organism evidence="1 2">
    <name type="scientific">Trifolium medium</name>
    <dbReference type="NCBI Taxonomy" id="97028"/>
    <lineage>
        <taxon>Eukaryota</taxon>
        <taxon>Viridiplantae</taxon>
        <taxon>Streptophyta</taxon>
        <taxon>Embryophyta</taxon>
        <taxon>Tracheophyta</taxon>
        <taxon>Spermatophyta</taxon>
        <taxon>Magnoliopsida</taxon>
        <taxon>eudicotyledons</taxon>
        <taxon>Gunneridae</taxon>
        <taxon>Pentapetalae</taxon>
        <taxon>rosids</taxon>
        <taxon>fabids</taxon>
        <taxon>Fabales</taxon>
        <taxon>Fabaceae</taxon>
        <taxon>Papilionoideae</taxon>
        <taxon>50 kb inversion clade</taxon>
        <taxon>NPAAA clade</taxon>
        <taxon>Hologalegina</taxon>
        <taxon>IRL clade</taxon>
        <taxon>Trifolieae</taxon>
        <taxon>Trifolium</taxon>
    </lineage>
</organism>